<gene>
    <name evidence="2" type="ORF">L596_006884</name>
</gene>
<accession>A0A4U5P7A2</accession>
<feature type="compositionally biased region" description="Polar residues" evidence="1">
    <location>
        <begin position="1"/>
        <end position="10"/>
    </location>
</feature>
<reference evidence="2" key="2">
    <citation type="journal article" date="2015" name="Genome Biol.">
        <title>Comparative genomics of Steinernema reveals deeply conserved gene regulatory networks.</title>
        <authorList>
            <person name="Dillman A.R."/>
            <person name="Macchietto M."/>
            <person name="Porter C.F."/>
            <person name="Rogers A."/>
            <person name="Williams B."/>
            <person name="Antoshechkin I."/>
            <person name="Lee M.M."/>
            <person name="Goodwin Z."/>
            <person name="Lu X."/>
            <person name="Lewis E.E."/>
            <person name="Goodrich-Blair H."/>
            <person name="Stock S.P."/>
            <person name="Adams B.J."/>
            <person name="Sternberg P.W."/>
            <person name="Mortazavi A."/>
        </authorList>
    </citation>
    <scope>NUCLEOTIDE SEQUENCE [LARGE SCALE GENOMIC DNA]</scope>
    <source>
        <strain evidence="2">ALL</strain>
    </source>
</reference>
<organism evidence="2">
    <name type="scientific">Steinernema carpocapsae</name>
    <name type="common">Entomopathogenic nematode</name>
    <dbReference type="NCBI Taxonomy" id="34508"/>
    <lineage>
        <taxon>Eukaryota</taxon>
        <taxon>Metazoa</taxon>
        <taxon>Ecdysozoa</taxon>
        <taxon>Nematoda</taxon>
        <taxon>Chromadorea</taxon>
        <taxon>Rhabditida</taxon>
        <taxon>Tylenchina</taxon>
        <taxon>Panagrolaimomorpha</taxon>
        <taxon>Strongyloidoidea</taxon>
        <taxon>Steinernematidae</taxon>
        <taxon>Steinernema</taxon>
    </lineage>
</organism>
<dbReference type="EMBL" id="AZBU02000002">
    <property type="protein sequence ID" value="TKR92182.1"/>
    <property type="molecule type" value="Genomic_DNA"/>
</dbReference>
<feature type="region of interest" description="Disordered" evidence="1">
    <location>
        <begin position="1"/>
        <end position="26"/>
    </location>
</feature>
<protein>
    <submittedName>
        <fullName evidence="2">Uncharacterized protein</fullName>
    </submittedName>
</protein>
<comment type="caution">
    <text evidence="2">The sequence shown here is derived from an EMBL/GenBank/DDBJ whole genome shotgun (WGS) entry which is preliminary data.</text>
</comment>
<evidence type="ECO:0000256" key="1">
    <source>
        <dbReference type="SAM" id="MobiDB-lite"/>
    </source>
</evidence>
<sequence>MNNALTNGEKSSSSLIRSRTNSSQSVTFTRVCRMIRVYLFATYDGRKSPRVYDCSVIQKFIIRSVPGII</sequence>
<reference evidence="2" key="1">
    <citation type="submission" date="2013-11" db="EMBL/GenBank/DDBJ databases">
        <authorList>
            <person name="Sternberg P."/>
            <person name="Dillman A."/>
            <person name="Macchietto M."/>
        </authorList>
    </citation>
    <scope>NUCLEOTIDE SEQUENCE</scope>
    <source>
        <strain evidence="2">ALL</strain>
    </source>
</reference>
<reference evidence="2" key="3">
    <citation type="journal article" date="2019" name="G3 (Bethesda)">
        <title>Hybrid Assembly of the Genome of the Entomopathogenic Nematode Steinernema carpocapsae Identifies the X-Chromosome.</title>
        <authorList>
            <person name="Serra L."/>
            <person name="Macchietto M."/>
            <person name="Macias-Munoz A."/>
            <person name="McGill C.J."/>
            <person name="Rodriguez I.M."/>
            <person name="Rodriguez B."/>
            <person name="Murad R."/>
            <person name="Mortazavi A."/>
        </authorList>
    </citation>
    <scope>NUCLEOTIDE SEQUENCE</scope>
    <source>
        <strain evidence="2">ALL</strain>
    </source>
</reference>
<dbReference type="AlphaFoldDB" id="A0A4U5P7A2"/>
<evidence type="ECO:0000313" key="2">
    <source>
        <dbReference type="EMBL" id="TKR92182.1"/>
    </source>
</evidence>
<feature type="compositionally biased region" description="Low complexity" evidence="1">
    <location>
        <begin position="11"/>
        <end position="25"/>
    </location>
</feature>
<name>A0A4U5P7A2_STECR</name>
<proteinExistence type="predicted"/>